<sequence length="724" mass="83126">MNHNSRGRKILELLKSSANSSAAFTGKLPFLLIISESNNTQINVLNEKYINRNALSFDDEDESDRDKSYDELLKSSATSSTTFIEANNTQNNEVLNEDHIRMIRDALSFDEEDVSDRDQSYDELLKSSATSSTAFTDSNHTQSNDVLDEEHISDALSFNEEEDDGDKSYEPATSATDSSDDSPSYNEVKRKVKYKSISNQIGKKRVVKKTYNTYISDTLSFNEEEDDGDKSDEPAISAIDPSDDSPSCNEVKRKVKYKSICTQIGRKRVVHTSEWACNIQKRKYSAGEEYVSKKGKVVPARIMKPPCSCRLKCFEKLLQNNRQEIFNAYWSQDKGTDIKRQFIFSCLEKHSTVRSRKRDPASNKSKENTLHYYFTTNGTRIRVCKLMFLNTLSISNTVVVNVLKNIKPGGIVKSDQRGKQIPANKTHEDTIESVIRHISSFPTYCSHYTREKSDMKYLGTHLNVEKMYELYIEDCNNNDFNPMLRAKKWLYYDVFNKKFKLTFKPPEIDTCDTCDSFQAKLKNNLTPDEKKSVEEEHNRHLDESKLRYDLKSKDTKKANNTIKVLTGDLQKCLPSPLVTNCISLYKRKLWTLNYTLYDSSDSSVHCIMWDESKGARGGNEIGSGLLKWADTVIPGSEIEEIILWSDNCYGQNKNVSLIMCFFWILNKYPQVKMITQKFLLKGHTHMEADTVHALIDRKRKKHDYFNTLGLAAVSQTNINEIYRT</sequence>
<dbReference type="InterPro" id="IPR057191">
    <property type="entry name" value="DUF7869"/>
</dbReference>
<dbReference type="PANTHER" id="PTHR10773:SF19">
    <property type="match status" value="1"/>
</dbReference>
<feature type="compositionally biased region" description="Polar residues" evidence="1">
    <location>
        <begin position="135"/>
        <end position="145"/>
    </location>
</feature>
<dbReference type="PANTHER" id="PTHR10773">
    <property type="entry name" value="DNA-DIRECTED RNA POLYMERASES I, II, AND III SUBUNIT RPABC2"/>
    <property type="match status" value="1"/>
</dbReference>
<dbReference type="RefSeq" id="XP_028153750.1">
    <property type="nucleotide sequence ID" value="XM_028297949.1"/>
</dbReference>
<feature type="region of interest" description="Disordered" evidence="1">
    <location>
        <begin position="222"/>
        <end position="247"/>
    </location>
</feature>
<reference evidence="3" key="1">
    <citation type="submission" date="2025-08" db="UniProtKB">
        <authorList>
            <consortium name="RefSeq"/>
        </authorList>
    </citation>
    <scope>IDENTIFICATION</scope>
    <source>
        <tissue evidence="3">Whole insect</tissue>
    </source>
</reference>
<proteinExistence type="predicted"/>
<evidence type="ECO:0000259" key="2">
    <source>
        <dbReference type="Pfam" id="PF25273"/>
    </source>
</evidence>
<evidence type="ECO:0000256" key="1">
    <source>
        <dbReference type="SAM" id="MobiDB-lite"/>
    </source>
</evidence>
<dbReference type="AlphaFoldDB" id="A0A6P7HDA3"/>
<accession>A0A6P7HDA3</accession>
<feature type="compositionally biased region" description="Low complexity" evidence="1">
    <location>
        <begin position="171"/>
        <end position="184"/>
    </location>
</feature>
<feature type="domain" description="DUF7869" evidence="2">
    <location>
        <begin position="642"/>
        <end position="705"/>
    </location>
</feature>
<organism evidence="3">
    <name type="scientific">Diabrotica virgifera virgifera</name>
    <name type="common">western corn rootworm</name>
    <dbReference type="NCBI Taxonomy" id="50390"/>
    <lineage>
        <taxon>Eukaryota</taxon>
        <taxon>Metazoa</taxon>
        <taxon>Ecdysozoa</taxon>
        <taxon>Arthropoda</taxon>
        <taxon>Hexapoda</taxon>
        <taxon>Insecta</taxon>
        <taxon>Pterygota</taxon>
        <taxon>Neoptera</taxon>
        <taxon>Endopterygota</taxon>
        <taxon>Coleoptera</taxon>
        <taxon>Polyphaga</taxon>
        <taxon>Cucujiformia</taxon>
        <taxon>Chrysomeloidea</taxon>
        <taxon>Chrysomelidae</taxon>
        <taxon>Galerucinae</taxon>
        <taxon>Diabroticina</taxon>
        <taxon>Diabroticites</taxon>
        <taxon>Diabrotica</taxon>
    </lineage>
</organism>
<evidence type="ECO:0000313" key="3">
    <source>
        <dbReference type="RefSeq" id="XP_028153750.1"/>
    </source>
</evidence>
<protein>
    <submittedName>
        <fullName evidence="3">Uncharacterized protein LOC114347223 isoform X1</fullName>
    </submittedName>
</protein>
<name>A0A6P7HDA3_DIAVI</name>
<feature type="compositionally biased region" description="Low complexity" evidence="1">
    <location>
        <begin position="234"/>
        <end position="247"/>
    </location>
</feature>
<dbReference type="Pfam" id="PF25273">
    <property type="entry name" value="DUF7869"/>
    <property type="match status" value="1"/>
</dbReference>
<dbReference type="InParanoid" id="A0A6P7HDA3"/>
<gene>
    <name evidence="3" type="primary">LOC114347223</name>
</gene>
<feature type="region of interest" description="Disordered" evidence="1">
    <location>
        <begin position="128"/>
        <end position="187"/>
    </location>
</feature>